<gene>
    <name evidence="2" type="primary">gb09492</name>
    <name evidence="2" type="ORF">PR202_gb09492</name>
</gene>
<reference evidence="2" key="2">
    <citation type="submission" date="2021-12" db="EMBL/GenBank/DDBJ databases">
        <title>Resequencing data analysis of finger millet.</title>
        <authorList>
            <person name="Hatakeyama M."/>
            <person name="Aluri S."/>
            <person name="Balachadran M.T."/>
            <person name="Sivarajan S.R."/>
            <person name="Poveda L."/>
            <person name="Shimizu-Inatsugi R."/>
            <person name="Schlapbach R."/>
            <person name="Sreeman S.M."/>
            <person name="Shimizu K.K."/>
        </authorList>
    </citation>
    <scope>NUCLEOTIDE SEQUENCE</scope>
</reference>
<dbReference type="Proteomes" id="UP001054889">
    <property type="component" value="Unassembled WGS sequence"/>
</dbReference>
<evidence type="ECO:0000259" key="1">
    <source>
        <dbReference type="Pfam" id="PF13966"/>
    </source>
</evidence>
<protein>
    <recommendedName>
        <fullName evidence="1">Reverse transcriptase zinc-binding domain-containing protein</fullName>
    </recommendedName>
</protein>
<organism evidence="2 3">
    <name type="scientific">Eleusine coracana subsp. coracana</name>
    <dbReference type="NCBI Taxonomy" id="191504"/>
    <lineage>
        <taxon>Eukaryota</taxon>
        <taxon>Viridiplantae</taxon>
        <taxon>Streptophyta</taxon>
        <taxon>Embryophyta</taxon>
        <taxon>Tracheophyta</taxon>
        <taxon>Spermatophyta</taxon>
        <taxon>Magnoliopsida</taxon>
        <taxon>Liliopsida</taxon>
        <taxon>Poales</taxon>
        <taxon>Poaceae</taxon>
        <taxon>PACMAD clade</taxon>
        <taxon>Chloridoideae</taxon>
        <taxon>Cynodonteae</taxon>
        <taxon>Eleusininae</taxon>
        <taxon>Eleusine</taxon>
    </lineage>
</organism>
<dbReference type="Pfam" id="PF13966">
    <property type="entry name" value="zf-RVT"/>
    <property type="match status" value="1"/>
</dbReference>
<evidence type="ECO:0000313" key="3">
    <source>
        <dbReference type="Proteomes" id="UP001054889"/>
    </source>
</evidence>
<sequence>MFNASIEVHTGDGNRTYFWTDRWINGTSIQALAPDLCRAVNRRAMKNRTVAQGMQNKQWIRDITGQLTIMALLQYLELWQLIQEARLQPGVPDDIYWRWTTSRQYTAKSAYQMLFARSTALQGAKLLWKTWSPPKVKFFLYLALHNRTWTAERRFRHGLQESDVCTLCDQAPERVEHLLVHCPYAKEVWWEILTHINMPQRFQQLNGDLYTTWSNLRAGLAKMPRKGLDTLFMLVTWTIWNEQNSRVFQSESTTPRLTAQRVKGGQDYDGRRSAGAKSLGCLLPQE</sequence>
<proteinExistence type="predicted"/>
<dbReference type="AlphaFoldDB" id="A0AAV5EHY4"/>
<comment type="caution">
    <text evidence="2">The sequence shown here is derived from an EMBL/GenBank/DDBJ whole genome shotgun (WGS) entry which is preliminary data.</text>
</comment>
<dbReference type="PANTHER" id="PTHR36617">
    <property type="entry name" value="PROTEIN, PUTATIVE-RELATED"/>
    <property type="match status" value="1"/>
</dbReference>
<keyword evidence="3" id="KW-1185">Reference proteome</keyword>
<dbReference type="EMBL" id="BQKI01000075">
    <property type="protein sequence ID" value="GJN21968.1"/>
    <property type="molecule type" value="Genomic_DNA"/>
</dbReference>
<dbReference type="InterPro" id="IPR026960">
    <property type="entry name" value="RVT-Znf"/>
</dbReference>
<feature type="domain" description="Reverse transcriptase zinc-binding" evidence="1">
    <location>
        <begin position="105"/>
        <end position="189"/>
    </location>
</feature>
<reference evidence="2" key="1">
    <citation type="journal article" date="2018" name="DNA Res.">
        <title>Multiple hybrid de novo genome assembly of finger millet, an orphan allotetraploid crop.</title>
        <authorList>
            <person name="Hatakeyama M."/>
            <person name="Aluri S."/>
            <person name="Balachadran M.T."/>
            <person name="Sivarajan S.R."/>
            <person name="Patrignani A."/>
            <person name="Gruter S."/>
            <person name="Poveda L."/>
            <person name="Shimizu-Inatsugi R."/>
            <person name="Baeten J."/>
            <person name="Francoijs K.J."/>
            <person name="Nataraja K.N."/>
            <person name="Reddy Y.A.N."/>
            <person name="Phadnis S."/>
            <person name="Ravikumar R.L."/>
            <person name="Schlapbach R."/>
            <person name="Sreeman S.M."/>
            <person name="Shimizu K.K."/>
        </authorList>
    </citation>
    <scope>NUCLEOTIDE SEQUENCE</scope>
</reference>
<accession>A0AAV5EHY4</accession>
<name>A0AAV5EHY4_ELECO</name>
<evidence type="ECO:0000313" key="2">
    <source>
        <dbReference type="EMBL" id="GJN21968.1"/>
    </source>
</evidence>
<dbReference type="PANTHER" id="PTHR36617:SF17">
    <property type="entry name" value="OS01G0114800 PROTEIN"/>
    <property type="match status" value="1"/>
</dbReference>